<evidence type="ECO:0000256" key="1">
    <source>
        <dbReference type="SAM" id="SignalP"/>
    </source>
</evidence>
<dbReference type="Gene3D" id="3.30.60.30">
    <property type="match status" value="1"/>
</dbReference>
<dbReference type="GeneTree" id="ENSGT00400000023784"/>
<dbReference type="PANTHER" id="PTHR21312">
    <property type="entry name" value="SERINE PROTEASE INHIBITOR"/>
    <property type="match status" value="1"/>
</dbReference>
<evidence type="ECO:0000313" key="3">
    <source>
        <dbReference type="Ensembl" id="ENSNGAP00000017074.1"/>
    </source>
</evidence>
<feature type="signal peptide" evidence="1">
    <location>
        <begin position="1"/>
        <end position="26"/>
    </location>
</feature>
<reference evidence="3" key="1">
    <citation type="submission" date="2025-08" db="UniProtKB">
        <authorList>
            <consortium name="Ensembl"/>
        </authorList>
    </citation>
    <scope>IDENTIFICATION</scope>
</reference>
<dbReference type="AlphaFoldDB" id="A0A8C6RFL5"/>
<sequence length="81" mass="9373">MRSNGSSLYRITFFLVLSTLAHTAFSAIVRERNGSRWPKPPYKLYYPIDPDYEANCPDVVAYVCATNGFTYKNECFFCIDR</sequence>
<keyword evidence="1" id="KW-0732">Signal</keyword>
<feature type="domain" description="Kazal-like" evidence="2">
    <location>
        <begin position="43"/>
        <end position="81"/>
    </location>
</feature>
<dbReference type="PANTHER" id="PTHR21312:SF36">
    <property type="entry name" value="SERINE PROTEASE INHIBITOR KAZAL-TYPE 13"/>
    <property type="match status" value="1"/>
</dbReference>
<dbReference type="InterPro" id="IPR002350">
    <property type="entry name" value="Kazal_dom"/>
</dbReference>
<accession>A0A8C6RFL5</accession>
<reference evidence="3" key="2">
    <citation type="submission" date="2025-09" db="UniProtKB">
        <authorList>
            <consortium name="Ensembl"/>
        </authorList>
    </citation>
    <scope>IDENTIFICATION</scope>
</reference>
<name>A0A8C6RFL5_NANGA</name>
<organism evidence="3 4">
    <name type="scientific">Nannospalax galili</name>
    <name type="common">Northern Israeli blind subterranean mole rat</name>
    <name type="synonym">Spalax galili</name>
    <dbReference type="NCBI Taxonomy" id="1026970"/>
    <lineage>
        <taxon>Eukaryota</taxon>
        <taxon>Metazoa</taxon>
        <taxon>Chordata</taxon>
        <taxon>Craniata</taxon>
        <taxon>Vertebrata</taxon>
        <taxon>Euteleostomi</taxon>
        <taxon>Mammalia</taxon>
        <taxon>Eutheria</taxon>
        <taxon>Euarchontoglires</taxon>
        <taxon>Glires</taxon>
        <taxon>Rodentia</taxon>
        <taxon>Myomorpha</taxon>
        <taxon>Muroidea</taxon>
        <taxon>Spalacidae</taxon>
        <taxon>Spalacinae</taxon>
        <taxon>Nannospalax</taxon>
    </lineage>
</organism>
<evidence type="ECO:0000259" key="2">
    <source>
        <dbReference type="PROSITE" id="PS51465"/>
    </source>
</evidence>
<feature type="chain" id="PRO_5034170592" evidence="1">
    <location>
        <begin position="27"/>
        <end position="81"/>
    </location>
</feature>
<dbReference type="InterPro" id="IPR036058">
    <property type="entry name" value="Kazal_dom_sf"/>
</dbReference>
<dbReference type="Proteomes" id="UP000694381">
    <property type="component" value="Unassembled WGS sequence"/>
</dbReference>
<dbReference type="SUPFAM" id="SSF100895">
    <property type="entry name" value="Kazal-type serine protease inhibitors"/>
    <property type="match status" value="1"/>
</dbReference>
<proteinExistence type="predicted"/>
<evidence type="ECO:0000313" key="4">
    <source>
        <dbReference type="Proteomes" id="UP000694381"/>
    </source>
</evidence>
<dbReference type="PROSITE" id="PS00282">
    <property type="entry name" value="KAZAL_1"/>
    <property type="match status" value="1"/>
</dbReference>
<dbReference type="PROSITE" id="PS51465">
    <property type="entry name" value="KAZAL_2"/>
    <property type="match status" value="1"/>
</dbReference>
<dbReference type="Ensembl" id="ENSNGAT00000022698.1">
    <property type="protein sequence ID" value="ENSNGAP00000017074.1"/>
    <property type="gene ID" value="ENSNGAG00000017603.1"/>
</dbReference>
<dbReference type="CDD" id="cd00104">
    <property type="entry name" value="KAZAL_FS"/>
    <property type="match status" value="1"/>
</dbReference>
<keyword evidence="4" id="KW-1185">Reference proteome</keyword>
<protein>
    <submittedName>
        <fullName evidence="3">Serine peptidase inhibitor, Kazal type 13</fullName>
    </submittedName>
</protein>
<dbReference type="Pfam" id="PF00050">
    <property type="entry name" value="Kazal_1"/>
    <property type="match status" value="1"/>
</dbReference>